<evidence type="ECO:0000313" key="5">
    <source>
        <dbReference type="Proteomes" id="UP000468901"/>
    </source>
</evidence>
<dbReference type="PANTHER" id="PTHR33619">
    <property type="entry name" value="POLYSACCHARIDE EXPORT PROTEIN GFCE-RELATED"/>
    <property type="match status" value="1"/>
</dbReference>
<gene>
    <name evidence="4" type="ORF">F2P47_11045</name>
</gene>
<evidence type="ECO:0000259" key="3">
    <source>
        <dbReference type="Pfam" id="PF10531"/>
    </source>
</evidence>
<feature type="domain" description="Polysaccharide export protein N-terminal" evidence="2">
    <location>
        <begin position="34"/>
        <end position="109"/>
    </location>
</feature>
<evidence type="ECO:0000259" key="2">
    <source>
        <dbReference type="Pfam" id="PF02563"/>
    </source>
</evidence>
<dbReference type="EMBL" id="WESC01000009">
    <property type="protein sequence ID" value="KAB7739613.1"/>
    <property type="molecule type" value="Genomic_DNA"/>
</dbReference>
<accession>A0A6N6VLT9</accession>
<dbReference type="Proteomes" id="UP000468901">
    <property type="component" value="Unassembled WGS sequence"/>
</dbReference>
<evidence type="ECO:0000256" key="1">
    <source>
        <dbReference type="ARBA" id="ARBA00022729"/>
    </source>
</evidence>
<dbReference type="InterPro" id="IPR003715">
    <property type="entry name" value="Poly_export_N"/>
</dbReference>
<proteinExistence type="predicted"/>
<dbReference type="InterPro" id="IPR019554">
    <property type="entry name" value="Soluble_ligand-bd"/>
</dbReference>
<dbReference type="RefSeq" id="WP_152216422.1">
    <property type="nucleotide sequence ID" value="NZ_JBAQYD010000203.1"/>
</dbReference>
<keyword evidence="5" id="KW-1185">Reference proteome</keyword>
<dbReference type="GO" id="GO:0015159">
    <property type="term" value="F:polysaccharide transmembrane transporter activity"/>
    <property type="evidence" value="ECO:0007669"/>
    <property type="project" value="InterPro"/>
</dbReference>
<organism evidence="4 5">
    <name type="scientific">Parvibaculum sedimenti</name>
    <dbReference type="NCBI Taxonomy" id="2608632"/>
    <lineage>
        <taxon>Bacteria</taxon>
        <taxon>Pseudomonadati</taxon>
        <taxon>Pseudomonadota</taxon>
        <taxon>Alphaproteobacteria</taxon>
        <taxon>Hyphomicrobiales</taxon>
        <taxon>Parvibaculaceae</taxon>
        <taxon>Parvibaculum</taxon>
    </lineage>
</organism>
<dbReference type="AlphaFoldDB" id="A0A6N6VLT9"/>
<evidence type="ECO:0000313" key="4">
    <source>
        <dbReference type="EMBL" id="KAB7739613.1"/>
    </source>
</evidence>
<keyword evidence="1" id="KW-0732">Signal</keyword>
<dbReference type="InterPro" id="IPR049712">
    <property type="entry name" value="Poly_export"/>
</dbReference>
<feature type="domain" description="Soluble ligand binding" evidence="3">
    <location>
        <begin position="115"/>
        <end position="162"/>
    </location>
</feature>
<sequence>MARRGVHLLVLWLGFAALGGCAGHGVVAERPVNEANEPYLLDSGDKLRVTVFGQTDLSGDFAIDGGGNIAIPLIPPVAARGLTTNELQAAIAASLGKTLLRNPNVSVQVMEFRPFFILGEVQKAGQYPYVNGMTVQSAVAIAGGFSYRADQSTVHITRKRGDKLVEMDVDTDAPVRPGDTILVEERYF</sequence>
<dbReference type="Gene3D" id="3.10.560.10">
    <property type="entry name" value="Outer membrane lipoprotein wza domain like"/>
    <property type="match status" value="1"/>
</dbReference>
<name>A0A6N6VLT9_9HYPH</name>
<dbReference type="PANTHER" id="PTHR33619:SF3">
    <property type="entry name" value="POLYSACCHARIDE EXPORT PROTEIN GFCE-RELATED"/>
    <property type="match status" value="1"/>
</dbReference>
<dbReference type="Pfam" id="PF02563">
    <property type="entry name" value="Poly_export"/>
    <property type="match status" value="1"/>
</dbReference>
<dbReference type="PROSITE" id="PS51257">
    <property type="entry name" value="PROKAR_LIPOPROTEIN"/>
    <property type="match status" value="1"/>
</dbReference>
<dbReference type="Pfam" id="PF10531">
    <property type="entry name" value="SLBB"/>
    <property type="match status" value="1"/>
</dbReference>
<reference evidence="4 5" key="1">
    <citation type="submission" date="2019-09" db="EMBL/GenBank/DDBJ databases">
        <title>Parvibaculum sedimenti sp. nov., isolated from sediment.</title>
        <authorList>
            <person name="Wang Y."/>
        </authorList>
    </citation>
    <scope>NUCLEOTIDE SEQUENCE [LARGE SCALE GENOMIC DNA]</scope>
    <source>
        <strain evidence="4 5">HXT-9</strain>
    </source>
</reference>
<protein>
    <submittedName>
        <fullName evidence="4">Polysaccharide export protein</fullName>
    </submittedName>
</protein>
<comment type="caution">
    <text evidence="4">The sequence shown here is derived from an EMBL/GenBank/DDBJ whole genome shotgun (WGS) entry which is preliminary data.</text>
</comment>